<dbReference type="InterPro" id="IPR023346">
    <property type="entry name" value="Lysozyme-like_dom_sf"/>
</dbReference>
<evidence type="ECO:0000313" key="1">
    <source>
        <dbReference type="EMBL" id="KAA0678092.1"/>
    </source>
</evidence>
<sequence>MTNTPPSLPAAGLSVRHFANYVVRPTLGFLGDGFPGIESEAAVELILGTAAQESQFRALDQITGSNDRMLGPAYGLFQIEPATWGDLRRNYLAHRLELNIRVTQLLAPHPATDVQLVSNLAFAVAIARLIYYRSPIKLARAGDVEGHAAVWKQVYNTPRGKGRPEEFVANYRRLVAPSL</sequence>
<reference evidence="1 2" key="1">
    <citation type="submission" date="2018-07" db="EMBL/GenBank/DDBJ databases">
        <title>Genome sequence of Azospirillum sp. ATCC 49961.</title>
        <authorList>
            <person name="Sant'Anna F.H."/>
            <person name="Baldani J.I."/>
            <person name="Zilli J.E."/>
            <person name="Reis V.M."/>
            <person name="Hartmann A."/>
            <person name="Cruz L."/>
            <person name="de Souza E.M."/>
            <person name="de Oliveira Pedrosa F."/>
            <person name="Passaglia L.M.P."/>
        </authorList>
    </citation>
    <scope>NUCLEOTIDE SEQUENCE [LARGE SCALE GENOMIC DNA]</scope>
    <source>
        <strain evidence="1 2">ATCC 49961</strain>
    </source>
</reference>
<dbReference type="AlphaFoldDB" id="A0A9W7KSW2"/>
<dbReference type="RefSeq" id="WP_149470823.1">
    <property type="nucleotide sequence ID" value="NZ_QOKW01000019.1"/>
</dbReference>
<dbReference type="OrthoDB" id="7355818at2"/>
<organism evidence="1 2">
    <name type="scientific">Roseomonas genomospecies 6</name>
    <dbReference type="NCBI Taxonomy" id="214106"/>
    <lineage>
        <taxon>Bacteria</taxon>
        <taxon>Pseudomonadati</taxon>
        <taxon>Pseudomonadota</taxon>
        <taxon>Alphaproteobacteria</taxon>
        <taxon>Acetobacterales</taxon>
        <taxon>Roseomonadaceae</taxon>
        <taxon>Roseomonas</taxon>
    </lineage>
</organism>
<name>A0A9W7KSW2_9PROT</name>
<protein>
    <submittedName>
        <fullName evidence="1">Uncharacterized protein</fullName>
    </submittedName>
</protein>
<dbReference type="Proteomes" id="UP000480854">
    <property type="component" value="Unassembled WGS sequence"/>
</dbReference>
<keyword evidence="2" id="KW-1185">Reference proteome</keyword>
<proteinExistence type="predicted"/>
<dbReference type="Gene3D" id="1.10.530.10">
    <property type="match status" value="1"/>
</dbReference>
<evidence type="ECO:0000313" key="2">
    <source>
        <dbReference type="Proteomes" id="UP000480854"/>
    </source>
</evidence>
<comment type="caution">
    <text evidence="1">The sequence shown here is derived from an EMBL/GenBank/DDBJ whole genome shotgun (WGS) entry which is preliminary data.</text>
</comment>
<dbReference type="EMBL" id="QOKW01000019">
    <property type="protein sequence ID" value="KAA0678092.1"/>
    <property type="molecule type" value="Genomic_DNA"/>
</dbReference>
<dbReference type="SUPFAM" id="SSF53955">
    <property type="entry name" value="Lysozyme-like"/>
    <property type="match status" value="1"/>
</dbReference>
<gene>
    <name evidence="1" type="ORF">DS843_21150</name>
</gene>
<accession>A0A9W7KSW2</accession>